<feature type="region of interest" description="Disordered" evidence="1">
    <location>
        <begin position="309"/>
        <end position="334"/>
    </location>
</feature>
<dbReference type="Proteomes" id="UP000091918">
    <property type="component" value="Unassembled WGS sequence"/>
</dbReference>
<reference evidence="2 3" key="1">
    <citation type="submission" date="2015-07" db="EMBL/GenBank/DDBJ databases">
        <title>Emmonsia species relationships and genome sequence.</title>
        <authorList>
            <person name="Cuomo C.A."/>
            <person name="Schwartz I.S."/>
            <person name="Kenyon C."/>
            <person name="de Hoog G.S."/>
            <person name="Govender N.P."/>
            <person name="Botha A."/>
            <person name="Moreno L."/>
            <person name="de Vries M."/>
            <person name="Munoz J.F."/>
            <person name="Stielow J.B."/>
        </authorList>
    </citation>
    <scope>NUCLEOTIDE SEQUENCE [LARGE SCALE GENOMIC DNA]</scope>
    <source>
        <strain evidence="2 3">CBS 136260</strain>
    </source>
</reference>
<feature type="region of interest" description="Disordered" evidence="1">
    <location>
        <begin position="407"/>
        <end position="449"/>
    </location>
</feature>
<evidence type="ECO:0000313" key="3">
    <source>
        <dbReference type="Proteomes" id="UP000091918"/>
    </source>
</evidence>
<feature type="compositionally biased region" description="Polar residues" evidence="1">
    <location>
        <begin position="474"/>
        <end position="493"/>
    </location>
</feature>
<dbReference type="EMBL" id="LGUA01000413">
    <property type="protein sequence ID" value="OAX81764.1"/>
    <property type="molecule type" value="Genomic_DNA"/>
</dbReference>
<comment type="caution">
    <text evidence="2">The sequence shown here is derived from an EMBL/GenBank/DDBJ whole genome shotgun (WGS) entry which is preliminary data.</text>
</comment>
<dbReference type="OrthoDB" id="4966at2759"/>
<dbReference type="AlphaFoldDB" id="A0A1B7NYB7"/>
<feature type="compositionally biased region" description="Polar residues" evidence="1">
    <location>
        <begin position="309"/>
        <end position="332"/>
    </location>
</feature>
<gene>
    <name evidence="2" type="ORF">ACJ72_03893</name>
</gene>
<evidence type="ECO:0000313" key="2">
    <source>
        <dbReference type="EMBL" id="OAX81764.1"/>
    </source>
</evidence>
<name>A0A1B7NYB7_9EURO</name>
<evidence type="ECO:0000256" key="1">
    <source>
        <dbReference type="SAM" id="MobiDB-lite"/>
    </source>
</evidence>
<dbReference type="STRING" id="1658172.A0A1B7NYB7"/>
<organism evidence="2 3">
    <name type="scientific">Emergomyces africanus</name>
    <dbReference type="NCBI Taxonomy" id="1955775"/>
    <lineage>
        <taxon>Eukaryota</taxon>
        <taxon>Fungi</taxon>
        <taxon>Dikarya</taxon>
        <taxon>Ascomycota</taxon>
        <taxon>Pezizomycotina</taxon>
        <taxon>Eurotiomycetes</taxon>
        <taxon>Eurotiomycetidae</taxon>
        <taxon>Onygenales</taxon>
        <taxon>Ajellomycetaceae</taxon>
        <taxon>Emergomyces</taxon>
    </lineage>
</organism>
<feature type="region of interest" description="Disordered" evidence="1">
    <location>
        <begin position="191"/>
        <end position="233"/>
    </location>
</feature>
<sequence>MGVGAGRGYMRYKEPYQARYQHLHQQQQHNQTQELERWRLPHPLDPLPSGFGMLPRPGEPSREQPHQQRREINIYPPQVPPPQRYQRGNGTGHRKFSSWPQGTEFQMLPPQNLNGREPRCDYLQQTGAGPNPTRIGHYKRAEQVLPTGRIGGRQRLLSLESYSSVDSFQRSSQGDNLGNYPMYGIQHQGGYLDQGESWTGHQGMPAPEARPGWTPNHTRSQGDGIGRPHGDRHLEEARRGGTAYHGEVMQSDGLHHMSGFKSDLPPTQLANGQFARQPRLVTTASQRDGGSFPPSVSENVFMKSQDLSANHANSSIQNSSSNMLPHQNTAHTNPAIPDFSGMLPPDGYVYEPIRSSPPPVSPTILAALRNGSYRDPLLMLLRAAELILGPLIPKGMSLNAKEAGGEKLTSSQKVLRPSGCPSLQNAMGTEDKPNLYPDAPLSPPGLANPRRDIVAQGLLPTLTEALRKVDLYSTASDVSSNEQQQETGPSPQTVGGHASAQRQGHQDRFASVAERAQCNITSSDISQFSIIKKRKLENCTGQAACRVAGFKKVRYQDEKNFNIFQEILKRPELALLLAKHMRVQELLILYRTSRDFHNVVNTRFTTIIQAQARLRAPQSAKIFPPRCYAKLCIPDPGLRLHPVARRAAAGETRKVPSFRWLLMVCFREMVCHEIVTILAEDGVPVPDRCASTMKKIWLLMDIPDNARRIGLVQNREIFTDIDLFLRLCFLSSSTCVSRIQLPGAGRMPSLSMLWRTLKRTALTSKLDVMRLFARWKYQPRHDQRGLSIFGIPAQEVGLVQYQGWGRTGNRTPLQRPDELLLKESIRRGLELQQRYTDMFLWGYINPVTMQDYPPTVRQRRLERLEGLEEMLVPVEDRGKVEVGKIVSRRVRR</sequence>
<feature type="region of interest" description="Disordered" evidence="1">
    <location>
        <begin position="41"/>
        <end position="68"/>
    </location>
</feature>
<keyword evidence="3" id="KW-1185">Reference proteome</keyword>
<feature type="compositionally biased region" description="Basic and acidic residues" evidence="1">
    <location>
        <begin position="59"/>
        <end position="68"/>
    </location>
</feature>
<protein>
    <submittedName>
        <fullName evidence="2">Uncharacterized protein</fullName>
    </submittedName>
</protein>
<feature type="region of interest" description="Disordered" evidence="1">
    <location>
        <begin position="474"/>
        <end position="508"/>
    </location>
</feature>
<accession>A0A1B7NYB7</accession>
<proteinExistence type="predicted"/>